<evidence type="ECO:0000259" key="1">
    <source>
        <dbReference type="Pfam" id="PF22998"/>
    </source>
</evidence>
<dbReference type="InterPro" id="IPR016181">
    <property type="entry name" value="Acyl_CoA_acyltransferase"/>
</dbReference>
<name>R0K428_EXST2</name>
<dbReference type="EMBL" id="KB908570">
    <property type="protein sequence ID" value="EOA87848.1"/>
    <property type="molecule type" value="Genomic_DNA"/>
</dbReference>
<dbReference type="HOGENOM" id="CLU_038171_1_0_1"/>
<dbReference type="PANTHER" id="PTHR34815:SF2">
    <property type="entry name" value="N-ACETYLTRANSFERASE DOMAIN-CONTAINING PROTEIN"/>
    <property type="match status" value="1"/>
</dbReference>
<sequence>MPALPETDLPDADSADLVLSHPTVEECNTICNNTASSWADSLPLPVYMEESLFLTTVPLARDGGVTPWILVHKDELPNQRHILCSCESYIKRTLTSDSKGTISDNIIIVPLESSELEAIDNIVHGIASVFCAPPYRGRRYAPRMMREVATKLRTWQTNKLPCVGTTLYSDIGKEYYAKLGWRVAATNSHVELQPAAIAWPAGVHPIAEHDIEDLCQRDEARIRAHMAVPAAGPKTRFTILPDSKHMGWHLGKETFTTKHLFGKVPTAKGAIIGAPGTQICVFNNVLYILRLVIERDQTATRLPSDAAKRPSEDVCEQQTAYLKAVLQAAQAEASEWRLDSIQMWDPTPLAVDLLGKTGVEYRLVQRETTSIASLMWYADGGDMPLWLNNEHYAWQ</sequence>
<organism evidence="2 3">
    <name type="scientific">Exserohilum turcicum (strain 28A)</name>
    <name type="common">Northern leaf blight fungus</name>
    <name type="synonym">Setosphaeria turcica</name>
    <dbReference type="NCBI Taxonomy" id="671987"/>
    <lineage>
        <taxon>Eukaryota</taxon>
        <taxon>Fungi</taxon>
        <taxon>Dikarya</taxon>
        <taxon>Ascomycota</taxon>
        <taxon>Pezizomycotina</taxon>
        <taxon>Dothideomycetes</taxon>
        <taxon>Pleosporomycetidae</taxon>
        <taxon>Pleosporales</taxon>
        <taxon>Pleosporineae</taxon>
        <taxon>Pleosporaceae</taxon>
        <taxon>Exserohilum</taxon>
    </lineage>
</organism>
<dbReference type="Gene3D" id="3.40.630.30">
    <property type="match status" value="1"/>
</dbReference>
<dbReference type="eggNOG" id="ENOG502RZ3A">
    <property type="taxonomic scope" value="Eukaryota"/>
</dbReference>
<dbReference type="InterPro" id="IPR053013">
    <property type="entry name" value="LAT"/>
</dbReference>
<gene>
    <name evidence="2" type="ORF">SETTUDRAFT_161059</name>
</gene>
<dbReference type="RefSeq" id="XP_008024702.1">
    <property type="nucleotide sequence ID" value="XM_008026511.1"/>
</dbReference>
<dbReference type="SUPFAM" id="SSF55729">
    <property type="entry name" value="Acyl-CoA N-acyltransferases (Nat)"/>
    <property type="match status" value="1"/>
</dbReference>
<protein>
    <recommendedName>
        <fullName evidence="1">LYC1 C-terminal domain-containing protein</fullName>
    </recommendedName>
</protein>
<accession>R0K428</accession>
<keyword evidence="3" id="KW-1185">Reference proteome</keyword>
<dbReference type="AlphaFoldDB" id="R0K428"/>
<dbReference type="GeneID" id="19398105"/>
<feature type="domain" description="LYC1 C-terminal" evidence="1">
    <location>
        <begin position="189"/>
        <end position="394"/>
    </location>
</feature>
<dbReference type="Proteomes" id="UP000016935">
    <property type="component" value="Unassembled WGS sequence"/>
</dbReference>
<dbReference type="Pfam" id="PF22998">
    <property type="entry name" value="GNAT_LYC1-like"/>
    <property type="match status" value="1"/>
</dbReference>
<proteinExistence type="predicted"/>
<dbReference type="PANTHER" id="PTHR34815">
    <property type="entry name" value="LYSINE ACETYLTRANSFERASE"/>
    <property type="match status" value="1"/>
</dbReference>
<evidence type="ECO:0000313" key="2">
    <source>
        <dbReference type="EMBL" id="EOA87848.1"/>
    </source>
</evidence>
<reference evidence="2 3" key="2">
    <citation type="journal article" date="2013" name="PLoS Genet.">
        <title>Comparative genome structure, secondary metabolite, and effector coding capacity across Cochliobolus pathogens.</title>
        <authorList>
            <person name="Condon B.J."/>
            <person name="Leng Y."/>
            <person name="Wu D."/>
            <person name="Bushley K.E."/>
            <person name="Ohm R.A."/>
            <person name="Otillar R."/>
            <person name="Martin J."/>
            <person name="Schackwitz W."/>
            <person name="Grimwood J."/>
            <person name="MohdZainudin N."/>
            <person name="Xue C."/>
            <person name="Wang R."/>
            <person name="Manning V.A."/>
            <person name="Dhillon B."/>
            <person name="Tu Z.J."/>
            <person name="Steffenson B.J."/>
            <person name="Salamov A."/>
            <person name="Sun H."/>
            <person name="Lowry S."/>
            <person name="LaButti K."/>
            <person name="Han J."/>
            <person name="Copeland A."/>
            <person name="Lindquist E."/>
            <person name="Barry K."/>
            <person name="Schmutz J."/>
            <person name="Baker S.E."/>
            <person name="Ciuffetti L.M."/>
            <person name="Grigoriev I.V."/>
            <person name="Zhong S."/>
            <person name="Turgeon B.G."/>
        </authorList>
    </citation>
    <scope>NUCLEOTIDE SEQUENCE [LARGE SCALE GENOMIC DNA]</scope>
    <source>
        <strain evidence="3">28A</strain>
    </source>
</reference>
<evidence type="ECO:0000313" key="3">
    <source>
        <dbReference type="Proteomes" id="UP000016935"/>
    </source>
</evidence>
<dbReference type="STRING" id="671987.R0K428"/>
<dbReference type="OrthoDB" id="2020070at2759"/>
<reference evidence="2 3" key="1">
    <citation type="journal article" date="2012" name="PLoS Pathog.">
        <title>Diverse lifestyles and strategies of plant pathogenesis encoded in the genomes of eighteen Dothideomycetes fungi.</title>
        <authorList>
            <person name="Ohm R.A."/>
            <person name="Feau N."/>
            <person name="Henrissat B."/>
            <person name="Schoch C.L."/>
            <person name="Horwitz B.A."/>
            <person name="Barry K.W."/>
            <person name="Condon B.J."/>
            <person name="Copeland A.C."/>
            <person name="Dhillon B."/>
            <person name="Glaser F."/>
            <person name="Hesse C.N."/>
            <person name="Kosti I."/>
            <person name="LaButti K."/>
            <person name="Lindquist E.A."/>
            <person name="Lucas S."/>
            <person name="Salamov A.A."/>
            <person name="Bradshaw R.E."/>
            <person name="Ciuffetti L."/>
            <person name="Hamelin R.C."/>
            <person name="Kema G.H.J."/>
            <person name="Lawrence C."/>
            <person name="Scott J.A."/>
            <person name="Spatafora J.W."/>
            <person name="Turgeon B.G."/>
            <person name="de Wit P.J.G.M."/>
            <person name="Zhong S."/>
            <person name="Goodwin S.B."/>
            <person name="Grigoriev I.V."/>
        </authorList>
    </citation>
    <scope>NUCLEOTIDE SEQUENCE [LARGE SCALE GENOMIC DNA]</scope>
    <source>
        <strain evidence="3">28A</strain>
    </source>
</reference>
<dbReference type="InterPro" id="IPR055100">
    <property type="entry name" value="GNAT_LYC1-like"/>
</dbReference>